<accession>A0A9W7G218</accession>
<sequence length="399" mass="45020">MKFALGALLLAAPASAKIYFKDTFDNKDAWTTSVFTGKSKSDMGEWTLDAGKWHGSSTDTALKTSEDAKFYGISAPLTSPLSNKGKDLVIQYQVKHEQNLDCGGAYIKLLPGGSKFPTSTFGGDTLYSIMFGPDICGSGTRRTHVIFNYGEKDDNKLIKKDVKVETDQLSHLYTLHVKPDNTFEVLIDNKSVRAGSLESSFDFLLPKEIADPSKSKPDDWVDERKIPDPEDKKPEGYDDIPPEIPDPEAKKPDDWDDEDDGEWEAPVMPNPDYKGTWKPAMIDNPDYKGEWVHPMIPNPDYTPDENLHARCEECTHIGFELWQVTAGSSFDNIIVTDSLEEAQQFAEETFFKIQDKEKKMFEDIMEKEREEAAREAEEAAAKAKFEADMDEEEEEHDEL</sequence>
<evidence type="ECO:0000256" key="9">
    <source>
        <dbReference type="ARBA" id="ARBA00022837"/>
    </source>
</evidence>
<comment type="similarity">
    <text evidence="2 11 14">Belongs to the calreticulin family.</text>
</comment>
<dbReference type="GO" id="GO:0005788">
    <property type="term" value="C:endoplasmic reticulum lumen"/>
    <property type="evidence" value="ECO:0007669"/>
    <property type="project" value="UniProtKB-SubCell"/>
</dbReference>
<keyword evidence="8" id="KW-0862">Zinc</keyword>
<dbReference type="GO" id="GO:0036503">
    <property type="term" value="P:ERAD pathway"/>
    <property type="evidence" value="ECO:0007669"/>
    <property type="project" value="TreeGrafter"/>
</dbReference>
<evidence type="ECO:0000256" key="13">
    <source>
        <dbReference type="PIRSR" id="PIRSR002356-3"/>
    </source>
</evidence>
<feature type="binding site" evidence="12">
    <location>
        <position position="134"/>
    </location>
    <ligand>
        <name>an alpha-D-glucoside</name>
        <dbReference type="ChEBI" id="CHEBI:22390"/>
    </ligand>
</feature>
<dbReference type="PROSITE" id="PS00805">
    <property type="entry name" value="CALRETICULIN_REPEAT"/>
    <property type="match status" value="1"/>
</dbReference>
<evidence type="ECO:0000256" key="4">
    <source>
        <dbReference type="ARBA" id="ARBA00022729"/>
    </source>
</evidence>
<dbReference type="InterPro" id="IPR013320">
    <property type="entry name" value="ConA-like_dom_sf"/>
</dbReference>
<dbReference type="PRINTS" id="PR00626">
    <property type="entry name" value="CALRETICULIN"/>
</dbReference>
<feature type="binding site" evidence="12">
    <location>
        <position position="106"/>
    </location>
    <ligand>
        <name>an alpha-D-glucoside</name>
        <dbReference type="ChEBI" id="CHEBI:22390"/>
    </ligand>
</feature>
<dbReference type="PANTHER" id="PTHR11073">
    <property type="entry name" value="CALRETICULIN AND CALNEXIN"/>
    <property type="match status" value="1"/>
</dbReference>
<keyword evidence="6" id="KW-0677">Repeat</keyword>
<dbReference type="GO" id="GO:0005789">
    <property type="term" value="C:endoplasmic reticulum membrane"/>
    <property type="evidence" value="ECO:0007669"/>
    <property type="project" value="TreeGrafter"/>
</dbReference>
<feature type="binding site" evidence="12">
    <location>
        <position position="127"/>
    </location>
    <ligand>
        <name>an alpha-D-glucoside</name>
        <dbReference type="ChEBI" id="CHEBI:22390"/>
    </ligand>
</feature>
<dbReference type="PIRSF" id="PIRSF002356">
    <property type="entry name" value="Calreticulin"/>
    <property type="match status" value="1"/>
</dbReference>
<evidence type="ECO:0000313" key="17">
    <source>
        <dbReference type="Proteomes" id="UP001165065"/>
    </source>
</evidence>
<feature type="disulfide bond" evidence="13">
    <location>
        <begin position="102"/>
        <end position="136"/>
    </location>
</feature>
<organism evidence="16 17">
    <name type="scientific">Triparma columacea</name>
    <dbReference type="NCBI Taxonomy" id="722753"/>
    <lineage>
        <taxon>Eukaryota</taxon>
        <taxon>Sar</taxon>
        <taxon>Stramenopiles</taxon>
        <taxon>Ochrophyta</taxon>
        <taxon>Bolidophyceae</taxon>
        <taxon>Parmales</taxon>
        <taxon>Triparmaceae</taxon>
        <taxon>Triparma</taxon>
    </lineage>
</organism>
<evidence type="ECO:0000256" key="12">
    <source>
        <dbReference type="PIRSR" id="PIRSR002356-1"/>
    </source>
</evidence>
<evidence type="ECO:0000256" key="2">
    <source>
        <dbReference type="ARBA" id="ARBA00010983"/>
    </source>
</evidence>
<keyword evidence="13" id="KW-1015">Disulfide bond</keyword>
<keyword evidence="7 11" id="KW-0256">Endoplasmic reticulum</keyword>
<name>A0A9W7G218_9STRA</name>
<evidence type="ECO:0000256" key="6">
    <source>
        <dbReference type="ARBA" id="ARBA00022737"/>
    </source>
</evidence>
<feature type="binding site" evidence="12">
    <location>
        <position position="108"/>
    </location>
    <ligand>
        <name>an alpha-D-glucoside</name>
        <dbReference type="ChEBI" id="CHEBI:22390"/>
    </ligand>
</feature>
<feature type="compositionally biased region" description="Basic and acidic residues" evidence="15">
    <location>
        <begin position="368"/>
        <end position="387"/>
    </location>
</feature>
<keyword evidence="5" id="KW-0430">Lectin</keyword>
<feature type="chain" id="PRO_5041016523" description="Calreticulin" evidence="14">
    <location>
        <begin position="17"/>
        <end position="399"/>
    </location>
</feature>
<dbReference type="GO" id="GO:0005509">
    <property type="term" value="F:calcium ion binding"/>
    <property type="evidence" value="ECO:0007669"/>
    <property type="project" value="InterPro"/>
</dbReference>
<feature type="binding site" evidence="12">
    <location>
        <position position="320"/>
    </location>
    <ligand>
        <name>an alpha-D-glucoside</name>
        <dbReference type="ChEBI" id="CHEBI:22390"/>
    </ligand>
</feature>
<dbReference type="PROSITE" id="PS00803">
    <property type="entry name" value="CALRETICULIN_1"/>
    <property type="match status" value="1"/>
</dbReference>
<dbReference type="InterPro" id="IPR001580">
    <property type="entry name" value="Calret/calnex"/>
</dbReference>
<feature type="compositionally biased region" description="Basic and acidic residues" evidence="15">
    <location>
        <begin position="212"/>
        <end position="236"/>
    </location>
</feature>
<evidence type="ECO:0000256" key="3">
    <source>
        <dbReference type="ARBA" id="ARBA00022723"/>
    </source>
</evidence>
<dbReference type="InterPro" id="IPR009169">
    <property type="entry name" value="Calreticulin"/>
</dbReference>
<dbReference type="FunFam" id="2.10.250.10:FF:000002">
    <property type="entry name" value="Calreticulin"/>
    <property type="match status" value="1"/>
</dbReference>
<evidence type="ECO:0000313" key="16">
    <source>
        <dbReference type="EMBL" id="GMI32674.1"/>
    </source>
</evidence>
<evidence type="ECO:0000256" key="15">
    <source>
        <dbReference type="SAM" id="MobiDB-lite"/>
    </source>
</evidence>
<evidence type="ECO:0000256" key="1">
    <source>
        <dbReference type="ARBA" id="ARBA00004319"/>
    </source>
</evidence>
<dbReference type="SUPFAM" id="SSF63887">
    <property type="entry name" value="P-domain of calnexin/calreticulin"/>
    <property type="match status" value="1"/>
</dbReference>
<dbReference type="InterPro" id="IPR009033">
    <property type="entry name" value="Calreticulin/calnexin_P_dom_sf"/>
</dbReference>
<keyword evidence="17" id="KW-1185">Reference proteome</keyword>
<protein>
    <recommendedName>
        <fullName evidence="11">Calreticulin</fullName>
    </recommendedName>
</protein>
<evidence type="ECO:0000256" key="11">
    <source>
        <dbReference type="PIRNR" id="PIRNR002356"/>
    </source>
</evidence>
<dbReference type="GO" id="GO:0051082">
    <property type="term" value="F:unfolded protein binding"/>
    <property type="evidence" value="ECO:0007669"/>
    <property type="project" value="InterPro"/>
</dbReference>
<dbReference type="InterPro" id="IPR018124">
    <property type="entry name" value="Calret/calnex_CS"/>
</dbReference>
<dbReference type="GO" id="GO:0006457">
    <property type="term" value="P:protein folding"/>
    <property type="evidence" value="ECO:0007669"/>
    <property type="project" value="InterPro"/>
</dbReference>
<evidence type="ECO:0000256" key="10">
    <source>
        <dbReference type="ARBA" id="ARBA00023186"/>
    </source>
</evidence>
<proteinExistence type="inferred from homology"/>
<keyword evidence="3" id="KW-0479">Metal-binding</keyword>
<dbReference type="Gene3D" id="2.10.250.10">
    <property type="entry name" value="Calreticulin/calnexin, P domain"/>
    <property type="match status" value="1"/>
</dbReference>
<feature type="signal peptide" evidence="14">
    <location>
        <begin position="1"/>
        <end position="16"/>
    </location>
</feature>
<dbReference type="SUPFAM" id="SSF49899">
    <property type="entry name" value="Concanavalin A-like lectins/glucanases"/>
    <property type="match status" value="1"/>
</dbReference>
<reference evidence="17" key="1">
    <citation type="journal article" date="2023" name="Commun. Biol.">
        <title>Genome analysis of Parmales, the sister group of diatoms, reveals the evolutionary specialization of diatoms from phago-mixotrophs to photoautotrophs.</title>
        <authorList>
            <person name="Ban H."/>
            <person name="Sato S."/>
            <person name="Yoshikawa S."/>
            <person name="Yamada K."/>
            <person name="Nakamura Y."/>
            <person name="Ichinomiya M."/>
            <person name="Sato N."/>
            <person name="Blanc-Mathieu R."/>
            <person name="Endo H."/>
            <person name="Kuwata A."/>
            <person name="Ogata H."/>
        </authorList>
    </citation>
    <scope>NUCLEOTIDE SEQUENCE [LARGE SCALE GENOMIC DNA]</scope>
</reference>
<keyword evidence="10 11" id="KW-0143">Chaperone</keyword>
<feature type="compositionally biased region" description="Acidic residues" evidence="15">
    <location>
        <begin position="254"/>
        <end position="263"/>
    </location>
</feature>
<comment type="subcellular location">
    <subcellularLocation>
        <location evidence="1 11">Endoplasmic reticulum lumen</location>
    </subcellularLocation>
</comment>
<evidence type="ECO:0000256" key="14">
    <source>
        <dbReference type="RuleBase" id="RU362126"/>
    </source>
</evidence>
<gene>
    <name evidence="16" type="ORF">TrCOL_g5719</name>
</gene>
<feature type="region of interest" description="Disordered" evidence="15">
    <location>
        <begin position="368"/>
        <end position="399"/>
    </location>
</feature>
<dbReference type="AlphaFoldDB" id="A0A9W7G218"/>
<dbReference type="Gene3D" id="2.60.120.200">
    <property type="match status" value="1"/>
</dbReference>
<feature type="compositionally biased region" description="Acidic residues" evidence="15">
    <location>
        <begin position="388"/>
        <end position="399"/>
    </location>
</feature>
<keyword evidence="4 14" id="KW-0732">Signal</keyword>
<dbReference type="Proteomes" id="UP001165065">
    <property type="component" value="Unassembled WGS sequence"/>
</dbReference>
<feature type="region of interest" description="Disordered" evidence="15">
    <location>
        <begin position="212"/>
        <end position="277"/>
    </location>
</feature>
<dbReference type="OrthoDB" id="1938156at2759"/>
<comment type="caution">
    <text evidence="16">The sequence shown here is derived from an EMBL/GenBank/DDBJ whole genome shotgun (WGS) entry which is preliminary data.</text>
</comment>
<evidence type="ECO:0000256" key="8">
    <source>
        <dbReference type="ARBA" id="ARBA00022833"/>
    </source>
</evidence>
<evidence type="ECO:0000256" key="5">
    <source>
        <dbReference type="ARBA" id="ARBA00022734"/>
    </source>
</evidence>
<dbReference type="GO" id="GO:0030246">
    <property type="term" value="F:carbohydrate binding"/>
    <property type="evidence" value="ECO:0007669"/>
    <property type="project" value="UniProtKB-KW"/>
</dbReference>
<dbReference type="Pfam" id="PF00262">
    <property type="entry name" value="Calreticulin"/>
    <property type="match status" value="2"/>
</dbReference>
<dbReference type="PROSITE" id="PS00804">
    <property type="entry name" value="CALRETICULIN_2"/>
    <property type="match status" value="1"/>
</dbReference>
<dbReference type="PANTHER" id="PTHR11073:SF2">
    <property type="entry name" value="CALRETICULIN"/>
    <property type="match status" value="1"/>
</dbReference>
<keyword evidence="9" id="KW-0106">Calcium</keyword>
<evidence type="ECO:0000256" key="7">
    <source>
        <dbReference type="ARBA" id="ARBA00022824"/>
    </source>
</evidence>
<dbReference type="EMBL" id="BRYA01000022">
    <property type="protein sequence ID" value="GMI32674.1"/>
    <property type="molecule type" value="Genomic_DNA"/>
</dbReference>